<dbReference type="InterPro" id="IPR013783">
    <property type="entry name" value="Ig-like_fold"/>
</dbReference>
<evidence type="ECO:0000256" key="4">
    <source>
        <dbReference type="ARBA" id="ARBA00022729"/>
    </source>
</evidence>
<dbReference type="EC" id="3.2.1.21" evidence="3"/>
<comment type="caution">
    <text evidence="8">The sequence shown here is derived from an EMBL/GenBank/DDBJ whole genome shotgun (WGS) entry which is preliminary data.</text>
</comment>
<dbReference type="Pfam" id="PF00933">
    <property type="entry name" value="Glyco_hydro_3"/>
    <property type="match status" value="1"/>
</dbReference>
<sequence length="754" mass="79961">MRRPPNIDELLQRMTLAEKIGQLNLLSAGEGPETGSAHSRDIRARLEAGQLGAIFGTKSVRSVRAWQEIAVEGSRHGIPLLFAEDVIHGHRTIFPLPVALVCSWDMALVRATARVAATEAAAEGINQVYAPMLDIARDARWGRIAESPGEDPFLAARYAEAMVGGLQGDDLTALDTVAACLKHFLAYGAAAGGRDYDNASLAPAELIGVYAEPFRAGVAAGAASVMAAFNAVNGCPMHAHRGLIEGWLRGVCGFDGLVVADYTGVHELIAHGLGDRATVAARALLAGVDMDMIGEDYLACLPELAEAGLSRPEAALDLAAPAIIAAIDRSCRRVLSLKQRLGLFEDPYRYCDEARAKGAALAAPHRDLARRAVAASCVLLRNEGVLPLKPGSRVALIGRLGDDRANMLGTWAVSGDPGQAVTILEGLRAVHDGPVDHAKGANIVDDADIAARLDVFGPTVLPDPRPEAELIAEALALAARADVVVLVAGEAKEHSGESSSRTELDIPAPQRRLLEALAQAGKPIALVVMAGRSLVLARESRLADALLLAWFGGTEAGHGIADVLTGRAEPGGRLAVSLPACSGQVPIHHGAETTGRPWTGQFQKFRTGYLDLPGEIPPARGLYPFGFGLGYTRFEWGEPRVTPASPGGPDARVTVAVTIRNAGDRRGTEVVQLYVSDPVARIVRPSQELKGFERVTLDPGEAREVRFTLARDDLTYLVGDSVEGLSRVWDPGSFILRLGPNSRDLTSIEITWND</sequence>
<dbReference type="PANTHER" id="PTHR30620:SF16">
    <property type="entry name" value="LYSOSOMAL BETA GLUCOSIDASE"/>
    <property type="match status" value="1"/>
</dbReference>
<dbReference type="GO" id="GO:0008422">
    <property type="term" value="F:beta-glucosidase activity"/>
    <property type="evidence" value="ECO:0007669"/>
    <property type="project" value="UniProtKB-EC"/>
</dbReference>
<dbReference type="EMBL" id="JAEHHL010000001">
    <property type="protein sequence ID" value="MBK0398315.1"/>
    <property type="molecule type" value="Genomic_DNA"/>
</dbReference>
<name>A0A8J7SF92_9RHOB</name>
<organism evidence="8 9">
    <name type="scientific">Thermohalobaculum xanthum</name>
    <dbReference type="NCBI Taxonomy" id="2753746"/>
    <lineage>
        <taxon>Bacteria</taxon>
        <taxon>Pseudomonadati</taxon>
        <taxon>Pseudomonadota</taxon>
        <taxon>Alphaproteobacteria</taxon>
        <taxon>Rhodobacterales</taxon>
        <taxon>Paracoccaceae</taxon>
        <taxon>Thermohalobaculum</taxon>
    </lineage>
</organism>
<evidence type="ECO:0000256" key="1">
    <source>
        <dbReference type="ARBA" id="ARBA00000448"/>
    </source>
</evidence>
<feature type="domain" description="Fibronectin type III-like" evidence="7">
    <location>
        <begin position="669"/>
        <end position="742"/>
    </location>
</feature>
<keyword evidence="4" id="KW-0732">Signal</keyword>
<dbReference type="RefSeq" id="WP_200607270.1">
    <property type="nucleotide sequence ID" value="NZ_JAEHHL010000001.1"/>
</dbReference>
<dbReference type="SMART" id="SM01217">
    <property type="entry name" value="Fn3_like"/>
    <property type="match status" value="1"/>
</dbReference>
<comment type="catalytic activity">
    <reaction evidence="1">
        <text>Hydrolysis of terminal, non-reducing beta-D-glucosyl residues with release of beta-D-glucose.</text>
        <dbReference type="EC" id="3.2.1.21"/>
    </reaction>
</comment>
<evidence type="ECO:0000313" key="9">
    <source>
        <dbReference type="Proteomes" id="UP000655420"/>
    </source>
</evidence>
<reference evidence="8" key="1">
    <citation type="submission" date="2020-12" db="EMBL/GenBank/DDBJ databases">
        <title>Bacterial taxonomy.</title>
        <authorList>
            <person name="Pan X."/>
        </authorList>
    </citation>
    <scope>NUCLEOTIDE SEQUENCE</scope>
    <source>
        <strain evidence="8">M0105</strain>
    </source>
</reference>
<dbReference type="Gene3D" id="3.40.50.1700">
    <property type="entry name" value="Glycoside hydrolase family 3 C-terminal domain"/>
    <property type="match status" value="1"/>
</dbReference>
<keyword evidence="5 8" id="KW-0378">Hydrolase</keyword>
<dbReference type="SUPFAM" id="SSF52279">
    <property type="entry name" value="Beta-D-glucan exohydrolase, C-terminal domain"/>
    <property type="match status" value="1"/>
</dbReference>
<evidence type="ECO:0000256" key="2">
    <source>
        <dbReference type="ARBA" id="ARBA00005336"/>
    </source>
</evidence>
<dbReference type="InterPro" id="IPR026891">
    <property type="entry name" value="Fn3-like"/>
</dbReference>
<dbReference type="GO" id="GO:0009251">
    <property type="term" value="P:glucan catabolic process"/>
    <property type="evidence" value="ECO:0007669"/>
    <property type="project" value="TreeGrafter"/>
</dbReference>
<dbReference type="Pfam" id="PF14310">
    <property type="entry name" value="Fn3-like"/>
    <property type="match status" value="1"/>
</dbReference>
<dbReference type="SUPFAM" id="SSF51445">
    <property type="entry name" value="(Trans)glycosidases"/>
    <property type="match status" value="1"/>
</dbReference>
<protein>
    <recommendedName>
        <fullName evidence="3">beta-glucosidase</fullName>
        <ecNumber evidence="3">3.2.1.21</ecNumber>
    </recommendedName>
</protein>
<dbReference type="PRINTS" id="PR00133">
    <property type="entry name" value="GLHYDRLASE3"/>
</dbReference>
<dbReference type="InterPro" id="IPR002772">
    <property type="entry name" value="Glyco_hydro_3_C"/>
</dbReference>
<dbReference type="InterPro" id="IPR017853">
    <property type="entry name" value="GH"/>
</dbReference>
<evidence type="ECO:0000313" key="8">
    <source>
        <dbReference type="EMBL" id="MBK0398315.1"/>
    </source>
</evidence>
<evidence type="ECO:0000259" key="7">
    <source>
        <dbReference type="SMART" id="SM01217"/>
    </source>
</evidence>
<accession>A0A8J7SF92</accession>
<evidence type="ECO:0000256" key="6">
    <source>
        <dbReference type="ARBA" id="ARBA00023295"/>
    </source>
</evidence>
<dbReference type="InterPro" id="IPR036962">
    <property type="entry name" value="Glyco_hydro_3_N_sf"/>
</dbReference>
<dbReference type="Gene3D" id="2.60.40.10">
    <property type="entry name" value="Immunoglobulins"/>
    <property type="match status" value="1"/>
</dbReference>
<evidence type="ECO:0000256" key="3">
    <source>
        <dbReference type="ARBA" id="ARBA00012744"/>
    </source>
</evidence>
<dbReference type="AlphaFoldDB" id="A0A8J7SF92"/>
<gene>
    <name evidence="8" type="ORF">H0I76_03855</name>
</gene>
<dbReference type="Proteomes" id="UP000655420">
    <property type="component" value="Unassembled WGS sequence"/>
</dbReference>
<proteinExistence type="inferred from homology"/>
<keyword evidence="6" id="KW-0326">Glycosidase</keyword>
<dbReference type="Pfam" id="PF01915">
    <property type="entry name" value="Glyco_hydro_3_C"/>
    <property type="match status" value="1"/>
</dbReference>
<evidence type="ECO:0000256" key="5">
    <source>
        <dbReference type="ARBA" id="ARBA00022801"/>
    </source>
</evidence>
<comment type="similarity">
    <text evidence="2">Belongs to the glycosyl hydrolase 3 family.</text>
</comment>
<dbReference type="InterPro" id="IPR036881">
    <property type="entry name" value="Glyco_hydro_3_C_sf"/>
</dbReference>
<dbReference type="InterPro" id="IPR001764">
    <property type="entry name" value="Glyco_hydro_3_N"/>
</dbReference>
<dbReference type="PANTHER" id="PTHR30620">
    <property type="entry name" value="PERIPLASMIC BETA-GLUCOSIDASE-RELATED"/>
    <property type="match status" value="1"/>
</dbReference>
<dbReference type="InterPro" id="IPR051915">
    <property type="entry name" value="Cellulose_Degrad_GH3"/>
</dbReference>
<dbReference type="Gene3D" id="3.20.20.300">
    <property type="entry name" value="Glycoside hydrolase, family 3, N-terminal domain"/>
    <property type="match status" value="1"/>
</dbReference>
<keyword evidence="9" id="KW-1185">Reference proteome</keyword>